<dbReference type="EMBL" id="NRSG01000228">
    <property type="protein sequence ID" value="MBK1660923.1"/>
    <property type="molecule type" value="Genomic_DNA"/>
</dbReference>
<dbReference type="Proteomes" id="UP000697995">
    <property type="component" value="Unassembled WGS sequence"/>
</dbReference>
<sequence length="207" mass="23537">CHLTLLWRHTKGFDPARWTFTQTRCLDRMSRYLKRQGIEPCFVWVREVGRIKHEHTHLLVHLPEWHRGKNYVQLRAELVSRLTGIGGFRANGIRIGRNPGYPGTPAMRWGWGCYFLKSLDPALTIGLGAGTVSLAEVLGIRLEQDLMPLSGRRSHSTENLGPKARLEAGYREVDDPLGLAHLLSQGSCLTRRGRRARKRSRVPPPPH</sequence>
<proteinExistence type="predicted"/>
<evidence type="ECO:0000313" key="1">
    <source>
        <dbReference type="EMBL" id="MBK1660923.1"/>
    </source>
</evidence>
<name>A0ABS1D268_9PROT</name>
<evidence type="ECO:0008006" key="3">
    <source>
        <dbReference type="Google" id="ProtNLM"/>
    </source>
</evidence>
<keyword evidence="2" id="KW-1185">Reference proteome</keyword>
<comment type="caution">
    <text evidence="1">The sequence shown here is derived from an EMBL/GenBank/DDBJ whole genome shotgun (WGS) entry which is preliminary data.</text>
</comment>
<accession>A0ABS1D268</accession>
<gene>
    <name evidence="1" type="ORF">CKO45_22140</name>
</gene>
<protein>
    <recommendedName>
        <fullName evidence="3">Inovirus Gp2 family protein</fullName>
    </recommendedName>
</protein>
<reference evidence="1 2" key="1">
    <citation type="journal article" date="2020" name="Microorganisms">
        <title>Osmotic Adaptation and Compatible Solute Biosynthesis of Phototrophic Bacteria as Revealed from Genome Analyses.</title>
        <authorList>
            <person name="Imhoff J.F."/>
            <person name="Rahn T."/>
            <person name="Kunzel S."/>
            <person name="Keller A."/>
            <person name="Neulinger S.C."/>
        </authorList>
    </citation>
    <scope>NUCLEOTIDE SEQUENCE [LARGE SCALE GENOMIC DNA]</scope>
    <source>
        <strain evidence="1 2">DSM 15382</strain>
    </source>
</reference>
<feature type="non-terminal residue" evidence="1">
    <location>
        <position position="1"/>
    </location>
</feature>
<organism evidence="1 2">
    <name type="scientific">Paracraurococcus ruber</name>
    <dbReference type="NCBI Taxonomy" id="77675"/>
    <lineage>
        <taxon>Bacteria</taxon>
        <taxon>Pseudomonadati</taxon>
        <taxon>Pseudomonadota</taxon>
        <taxon>Alphaproteobacteria</taxon>
        <taxon>Acetobacterales</taxon>
        <taxon>Roseomonadaceae</taxon>
        <taxon>Paracraurococcus</taxon>
    </lineage>
</organism>
<evidence type="ECO:0000313" key="2">
    <source>
        <dbReference type="Proteomes" id="UP000697995"/>
    </source>
</evidence>
<dbReference type="RefSeq" id="WP_207191715.1">
    <property type="nucleotide sequence ID" value="NZ_NRSG01000228.1"/>
</dbReference>